<evidence type="ECO:0008006" key="4">
    <source>
        <dbReference type="Google" id="ProtNLM"/>
    </source>
</evidence>
<dbReference type="OrthoDB" id="2427034at2"/>
<evidence type="ECO:0000313" key="2">
    <source>
        <dbReference type="EMBL" id="SER92382.1"/>
    </source>
</evidence>
<keyword evidence="1" id="KW-1133">Transmembrane helix</keyword>
<gene>
    <name evidence="2" type="ORF">SAMN05518684_105130</name>
</gene>
<evidence type="ECO:0000313" key="3">
    <source>
        <dbReference type="Proteomes" id="UP000198571"/>
    </source>
</evidence>
<dbReference type="RefSeq" id="WP_093049806.1">
    <property type="nucleotide sequence ID" value="NZ_FOGT01000005.1"/>
</dbReference>
<organism evidence="2 3">
    <name type="scientific">Salipaludibacillus aurantiacus</name>
    <dbReference type="NCBI Taxonomy" id="1601833"/>
    <lineage>
        <taxon>Bacteria</taxon>
        <taxon>Bacillati</taxon>
        <taxon>Bacillota</taxon>
        <taxon>Bacilli</taxon>
        <taxon>Bacillales</taxon>
        <taxon>Bacillaceae</taxon>
    </lineage>
</organism>
<dbReference type="InterPro" id="IPR014717">
    <property type="entry name" value="Transl_elong_EF1B/ribsomal_bS6"/>
</dbReference>
<name>A0A1H9T585_9BACI</name>
<dbReference type="STRING" id="1601833.SAMN05518684_105130"/>
<accession>A0A1H9T585</accession>
<dbReference type="Gene3D" id="3.30.70.60">
    <property type="match status" value="1"/>
</dbReference>
<dbReference type="Proteomes" id="UP000198571">
    <property type="component" value="Unassembled WGS sequence"/>
</dbReference>
<keyword evidence="1" id="KW-0812">Transmembrane</keyword>
<dbReference type="EMBL" id="FOGT01000005">
    <property type="protein sequence ID" value="SER92382.1"/>
    <property type="molecule type" value="Genomic_DNA"/>
</dbReference>
<reference evidence="3" key="1">
    <citation type="submission" date="2016-10" db="EMBL/GenBank/DDBJ databases">
        <authorList>
            <person name="Varghese N."/>
            <person name="Submissions S."/>
        </authorList>
    </citation>
    <scope>NUCLEOTIDE SEQUENCE [LARGE SCALE GENOMIC DNA]</scope>
    <source>
        <strain evidence="3">S9</strain>
    </source>
</reference>
<dbReference type="AlphaFoldDB" id="A0A1H9T585"/>
<protein>
    <recommendedName>
        <fullName evidence="4">Type IV pilus assembly protein PilO</fullName>
    </recommendedName>
</protein>
<keyword evidence="1" id="KW-0472">Membrane</keyword>
<feature type="transmembrane region" description="Helical" evidence="1">
    <location>
        <begin position="12"/>
        <end position="31"/>
    </location>
</feature>
<evidence type="ECO:0000256" key="1">
    <source>
        <dbReference type="SAM" id="Phobius"/>
    </source>
</evidence>
<keyword evidence="3" id="KW-1185">Reference proteome</keyword>
<proteinExistence type="predicted"/>
<sequence length="294" mass="33567">MKITFRHIQTVLITASVILLAGLIAYYFLIIQPLEQGIEEKETELGYEREVLETLKQSDGPEKQYTDLKIQSLLQQVPVKPWIDHWLMDFEKAELMSDTQINHYVFSKDVLSASAIHELEEVEEPAIETEVEFNITNETGNQENAGVTGEFEEDTDVDVRVDVKVHMEDEKDPPSPATGDTSVESAMEMADGVKVNRMTSGLSVEAETFEQLFQFLYEIEQLPRLTEIYALSFNAPSERDLLFGEEDDETDLLNMDVYLSAYYVKELEHVFADYKPSGPFEDPGFKVTPIYQDP</sequence>